<gene>
    <name evidence="1" type="ORF">C0Q90_06220</name>
</gene>
<evidence type="ECO:0000313" key="1">
    <source>
        <dbReference type="EMBL" id="PLC46734.1"/>
    </source>
</evidence>
<evidence type="ECO:0000313" key="2">
    <source>
        <dbReference type="Proteomes" id="UP000234512"/>
    </source>
</evidence>
<name>A0AB36XDM7_LACPA</name>
<protein>
    <submittedName>
        <fullName evidence="1">Uncharacterized protein</fullName>
    </submittedName>
</protein>
<organism evidence="1 2">
    <name type="scientific">Lacticaseibacillus paracasei</name>
    <name type="common">Lactobacillus paracasei</name>
    <dbReference type="NCBI Taxonomy" id="1597"/>
    <lineage>
        <taxon>Bacteria</taxon>
        <taxon>Bacillati</taxon>
        <taxon>Bacillota</taxon>
        <taxon>Bacilli</taxon>
        <taxon>Lactobacillales</taxon>
        <taxon>Lactobacillaceae</taxon>
        <taxon>Lacticaseibacillus</taxon>
    </lineage>
</organism>
<dbReference type="EMBL" id="PKQJ01000005">
    <property type="protein sequence ID" value="PLC46734.1"/>
    <property type="molecule type" value="Genomic_DNA"/>
</dbReference>
<sequence>MNAFQQESVAYKGMQKDSLIFQKNTINFPPSRLALHQ</sequence>
<dbReference type="AlphaFoldDB" id="A0AB36XDM7"/>
<accession>A0AB36XDM7</accession>
<comment type="caution">
    <text evidence="1">The sequence shown here is derived from an EMBL/GenBank/DDBJ whole genome shotgun (WGS) entry which is preliminary data.</text>
</comment>
<dbReference type="Proteomes" id="UP000234512">
    <property type="component" value="Unassembled WGS sequence"/>
</dbReference>
<reference evidence="1 2" key="1">
    <citation type="journal article" date="2018" name="Genome Announc.">
        <title>Draft Genome Sequence of Lactobacillus paracasei DUP 13076, Which Exhibits Potent Antipathogenic Effects against Salmonella enterica Serovars Enteritidis, Typhimurium, and Heidelberg.</title>
        <authorList>
            <person name="Muyyarikkandy M.S."/>
            <person name="Alqahtani F.H."/>
            <person name="Mandoiu I."/>
            <person name="Amalaradjou M.A."/>
        </authorList>
    </citation>
    <scope>NUCLEOTIDE SEQUENCE [LARGE SCALE GENOMIC DNA]</scope>
    <source>
        <strain evidence="1 2">DUP 13076</strain>
    </source>
</reference>
<proteinExistence type="predicted"/>